<feature type="transmembrane region" description="Helical" evidence="1">
    <location>
        <begin position="74"/>
        <end position="92"/>
    </location>
</feature>
<reference evidence="2 3" key="1">
    <citation type="submission" date="2024-09" db="EMBL/GenBank/DDBJ databases">
        <title>Chromosome-scale assembly of Riccia fluitans.</title>
        <authorList>
            <person name="Paukszto L."/>
            <person name="Sawicki J."/>
            <person name="Karawczyk K."/>
            <person name="Piernik-Szablinska J."/>
            <person name="Szczecinska M."/>
            <person name="Mazdziarz M."/>
        </authorList>
    </citation>
    <scope>NUCLEOTIDE SEQUENCE [LARGE SCALE GENOMIC DNA]</scope>
    <source>
        <strain evidence="2">Rf_01</strain>
        <tissue evidence="2">Aerial parts of the thallus</tissue>
    </source>
</reference>
<dbReference type="EMBL" id="JBHFFA010000003">
    <property type="protein sequence ID" value="KAL2634760.1"/>
    <property type="molecule type" value="Genomic_DNA"/>
</dbReference>
<protein>
    <submittedName>
        <fullName evidence="2">Uncharacterized protein</fullName>
    </submittedName>
</protein>
<gene>
    <name evidence="2" type="ORF">R1flu_006239</name>
</gene>
<evidence type="ECO:0000313" key="3">
    <source>
        <dbReference type="Proteomes" id="UP001605036"/>
    </source>
</evidence>
<keyword evidence="1" id="KW-1133">Transmembrane helix</keyword>
<sequence length="129" mass="14899">MGRRCVEGRDCHGKYTESKKLFRRPLGWRHNSRPWLGLLYRKEFGLGLSSGSILKGGKVGHPTVVDHLITRRHFLFFSYLVSLLLLNTFSSACVVRCLYYCIVEPEFASRAALFPPRLSLPYLFEFTKL</sequence>
<name>A0ABD1YVG6_9MARC</name>
<proteinExistence type="predicted"/>
<dbReference type="Proteomes" id="UP001605036">
    <property type="component" value="Unassembled WGS sequence"/>
</dbReference>
<comment type="caution">
    <text evidence="2">The sequence shown here is derived from an EMBL/GenBank/DDBJ whole genome shotgun (WGS) entry which is preliminary data.</text>
</comment>
<organism evidence="2 3">
    <name type="scientific">Riccia fluitans</name>
    <dbReference type="NCBI Taxonomy" id="41844"/>
    <lineage>
        <taxon>Eukaryota</taxon>
        <taxon>Viridiplantae</taxon>
        <taxon>Streptophyta</taxon>
        <taxon>Embryophyta</taxon>
        <taxon>Marchantiophyta</taxon>
        <taxon>Marchantiopsida</taxon>
        <taxon>Marchantiidae</taxon>
        <taxon>Marchantiales</taxon>
        <taxon>Ricciaceae</taxon>
        <taxon>Riccia</taxon>
    </lineage>
</organism>
<keyword evidence="3" id="KW-1185">Reference proteome</keyword>
<evidence type="ECO:0000313" key="2">
    <source>
        <dbReference type="EMBL" id="KAL2634760.1"/>
    </source>
</evidence>
<accession>A0ABD1YVG6</accession>
<keyword evidence="1" id="KW-0812">Transmembrane</keyword>
<keyword evidence="1" id="KW-0472">Membrane</keyword>
<evidence type="ECO:0000256" key="1">
    <source>
        <dbReference type="SAM" id="Phobius"/>
    </source>
</evidence>
<dbReference type="AlphaFoldDB" id="A0ABD1YVG6"/>